<dbReference type="EMBL" id="JBHSIT010000012">
    <property type="protein sequence ID" value="MFC4912390.1"/>
    <property type="molecule type" value="Genomic_DNA"/>
</dbReference>
<evidence type="ECO:0008006" key="3">
    <source>
        <dbReference type="Google" id="ProtNLM"/>
    </source>
</evidence>
<organism evidence="1 2">
    <name type="scientific">Actinomadura gamaensis</name>
    <dbReference type="NCBI Taxonomy" id="1763541"/>
    <lineage>
        <taxon>Bacteria</taxon>
        <taxon>Bacillati</taxon>
        <taxon>Actinomycetota</taxon>
        <taxon>Actinomycetes</taxon>
        <taxon>Streptosporangiales</taxon>
        <taxon>Thermomonosporaceae</taxon>
        <taxon>Actinomadura</taxon>
    </lineage>
</organism>
<name>A0ABV9U9Y5_9ACTN</name>
<accession>A0ABV9U9Y5</accession>
<dbReference type="Proteomes" id="UP001595872">
    <property type="component" value="Unassembled WGS sequence"/>
</dbReference>
<reference evidence="2" key="1">
    <citation type="journal article" date="2019" name="Int. J. Syst. Evol. Microbiol.">
        <title>The Global Catalogue of Microorganisms (GCM) 10K type strain sequencing project: providing services to taxonomists for standard genome sequencing and annotation.</title>
        <authorList>
            <consortium name="The Broad Institute Genomics Platform"/>
            <consortium name="The Broad Institute Genome Sequencing Center for Infectious Disease"/>
            <person name="Wu L."/>
            <person name="Ma J."/>
        </authorList>
    </citation>
    <scope>NUCLEOTIDE SEQUENCE [LARGE SCALE GENOMIC DNA]</scope>
    <source>
        <strain evidence="2">KLKA75</strain>
    </source>
</reference>
<comment type="caution">
    <text evidence="1">The sequence shown here is derived from an EMBL/GenBank/DDBJ whole genome shotgun (WGS) entry which is preliminary data.</text>
</comment>
<proteinExistence type="predicted"/>
<gene>
    <name evidence="1" type="ORF">ACFPCY_34170</name>
</gene>
<protein>
    <recommendedName>
        <fullName evidence="3">DUF5753 domain-containing protein</fullName>
    </recommendedName>
</protein>
<dbReference type="RefSeq" id="WP_378262251.1">
    <property type="nucleotide sequence ID" value="NZ_JBHSIT010000012.1"/>
</dbReference>
<keyword evidence="2" id="KW-1185">Reference proteome</keyword>
<sequence length="52" mass="5668">MVCVDVRPGVMYVEDDIQVYHYTLAFNQLAMSALGADESLTFIAELAESPSG</sequence>
<evidence type="ECO:0000313" key="1">
    <source>
        <dbReference type="EMBL" id="MFC4912390.1"/>
    </source>
</evidence>
<evidence type="ECO:0000313" key="2">
    <source>
        <dbReference type="Proteomes" id="UP001595872"/>
    </source>
</evidence>